<evidence type="ECO:0000256" key="1">
    <source>
        <dbReference type="ARBA" id="ARBA00022679"/>
    </source>
</evidence>
<dbReference type="PANTHER" id="PTHR43202:SF1">
    <property type="entry name" value="NICOTINATE PHOSPHORIBOSYLTRANSFERASE"/>
    <property type="match status" value="1"/>
</dbReference>
<organism evidence="5 6">
    <name type="scientific">Halolamina pelagica</name>
    <dbReference type="NCBI Taxonomy" id="699431"/>
    <lineage>
        <taxon>Archaea</taxon>
        <taxon>Methanobacteriati</taxon>
        <taxon>Methanobacteriota</taxon>
        <taxon>Stenosarchaea group</taxon>
        <taxon>Halobacteria</taxon>
        <taxon>Halobacteriales</taxon>
        <taxon>Haloferacaceae</taxon>
    </lineage>
</organism>
<evidence type="ECO:0000259" key="3">
    <source>
        <dbReference type="Pfam" id="PF01729"/>
    </source>
</evidence>
<dbReference type="STRING" id="699431.SY89_00019"/>
<keyword evidence="5" id="KW-0328">Glycosyltransferase</keyword>
<dbReference type="AlphaFoldDB" id="A0A0P7HRL8"/>
<dbReference type="InterPro" id="IPR002638">
    <property type="entry name" value="Quinolinate_PRibosylTrfase_C"/>
</dbReference>
<evidence type="ECO:0000313" key="5">
    <source>
        <dbReference type="EMBL" id="KPN29306.1"/>
    </source>
</evidence>
<dbReference type="InterPro" id="IPR036068">
    <property type="entry name" value="Nicotinate_pribotase-like_C"/>
</dbReference>
<feature type="domain" description="Quinolinate phosphoribosyl transferase N-terminal" evidence="4">
    <location>
        <begin position="19"/>
        <end position="111"/>
    </location>
</feature>
<dbReference type="RefSeq" id="WP_239685467.1">
    <property type="nucleotide sequence ID" value="NZ_LGUC01000001.1"/>
</dbReference>
<evidence type="ECO:0000259" key="4">
    <source>
        <dbReference type="Pfam" id="PF02749"/>
    </source>
</evidence>
<dbReference type="Gene3D" id="3.20.20.70">
    <property type="entry name" value="Aldolase class I"/>
    <property type="match status" value="1"/>
</dbReference>
<sequence>MSEFDIIPPEAIESGDATDAYFDRTAETLEHAGHNPHVVAEVTADQFPTGEFELLAGLRDAAHLLEGLPIDADALPEGTLFDGGPVLRIEGTYLEFARYETALLGFLSHASAVATNALRARRAAPESTVLSFGTRHVHPSIGAMVERSALVGGLDGISNVAAGEVLDREAGGTMPHALLICFGRGNQEDAWRAFDDAVAADVPRVALCDTYSDEVDEVLRAVEALGDDLDSVRLDTTGSRRGDFRHIVREVQWELDARGHGDVDVFVSGGIDPASIRELRDVADGFGVGGYVSNADPVDFALDIVEVDGEPAAKRGKLSGAKAVYRTDDGGHHVGLRSREGPDDAESLMQPLLRDGELVRGFDIDAAAERARTDAECTDFPATARAGRSRRRTSRKPPPRAAGTRRSGARPRRTGTSTAGAPGCRRRTRGSQKAVSS</sequence>
<keyword evidence="1 5" id="KW-0808">Transferase</keyword>
<dbReference type="SUPFAM" id="SSF51690">
    <property type="entry name" value="Nicotinate/Quinolinate PRTase C-terminal domain-like"/>
    <property type="match status" value="1"/>
</dbReference>
<reference evidence="6" key="1">
    <citation type="submission" date="2013-11" db="EMBL/GenBank/DDBJ databases">
        <authorList>
            <person name="Hoang H.T."/>
            <person name="Killian M.L."/>
            <person name="Madson D.M."/>
            <person name="Arruda P.H.E."/>
            <person name="Sun D."/>
            <person name="Schwartz K.J."/>
            <person name="Yoon K."/>
        </authorList>
    </citation>
    <scope>NUCLEOTIDE SEQUENCE [LARGE SCALE GENOMIC DNA]</scope>
    <source>
        <strain evidence="6">CDK2</strain>
    </source>
</reference>
<dbReference type="GO" id="GO:0009435">
    <property type="term" value="P:NAD+ biosynthetic process"/>
    <property type="evidence" value="ECO:0007669"/>
    <property type="project" value="InterPro"/>
</dbReference>
<dbReference type="InterPro" id="IPR022412">
    <property type="entry name" value="Quinolinate_PRibosylTrfase_N"/>
</dbReference>
<dbReference type="Proteomes" id="UP000050535">
    <property type="component" value="Unassembled WGS sequence"/>
</dbReference>
<feature type="domain" description="Quinolinate phosphoribosyl transferase C-terminal" evidence="3">
    <location>
        <begin position="113"/>
        <end position="303"/>
    </location>
</feature>
<dbReference type="Pfam" id="PF01729">
    <property type="entry name" value="QRPTase_C"/>
    <property type="match status" value="1"/>
</dbReference>
<dbReference type="NCBIfam" id="NF006415">
    <property type="entry name" value="PRK08662.1"/>
    <property type="match status" value="1"/>
</dbReference>
<evidence type="ECO:0000256" key="2">
    <source>
        <dbReference type="SAM" id="MobiDB-lite"/>
    </source>
</evidence>
<dbReference type="GO" id="GO:0004516">
    <property type="term" value="F:nicotinate phosphoribosyltransferase activity"/>
    <property type="evidence" value="ECO:0007669"/>
    <property type="project" value="UniProtKB-EC"/>
</dbReference>
<feature type="region of interest" description="Disordered" evidence="2">
    <location>
        <begin position="370"/>
        <end position="437"/>
    </location>
</feature>
<accession>A0A0P7HRL8</accession>
<dbReference type="EC" id="6.3.4.21" evidence="5"/>
<comment type="caution">
    <text evidence="5">The sequence shown here is derived from an EMBL/GenBank/DDBJ whole genome shotgun (WGS) entry which is preliminary data.</text>
</comment>
<dbReference type="InterPro" id="IPR013785">
    <property type="entry name" value="Aldolase_TIM"/>
</dbReference>
<proteinExistence type="predicted"/>
<dbReference type="PANTHER" id="PTHR43202">
    <property type="entry name" value="NICOTINATE-NUCLEOTIDE PYROPHOSPHORYLASE"/>
    <property type="match status" value="1"/>
</dbReference>
<keyword evidence="6" id="KW-1185">Reference proteome</keyword>
<keyword evidence="5" id="KW-0436">Ligase</keyword>
<dbReference type="Gene3D" id="3.90.1170.20">
    <property type="entry name" value="Quinolinate phosphoribosyl transferase, N-terminal domain"/>
    <property type="match status" value="1"/>
</dbReference>
<dbReference type="Pfam" id="PF02749">
    <property type="entry name" value="QRPTase_N"/>
    <property type="match status" value="1"/>
</dbReference>
<dbReference type="InterPro" id="IPR037128">
    <property type="entry name" value="Quinolinate_PRibosylTase_N_sf"/>
</dbReference>
<name>A0A0P7HRL8_9EURY</name>
<dbReference type="InterPro" id="IPR035809">
    <property type="entry name" value="NAPRTase_arc-type"/>
</dbReference>
<dbReference type="SUPFAM" id="SSF54675">
    <property type="entry name" value="Nicotinate/Quinolinate PRTase N-terminal domain-like"/>
    <property type="match status" value="1"/>
</dbReference>
<dbReference type="InterPro" id="IPR053190">
    <property type="entry name" value="NAPRTase-like"/>
</dbReference>
<dbReference type="EMBL" id="LGUC01000001">
    <property type="protein sequence ID" value="KPN29306.1"/>
    <property type="molecule type" value="Genomic_DNA"/>
</dbReference>
<dbReference type="PATRIC" id="fig|699431.3.peg.23"/>
<evidence type="ECO:0000313" key="6">
    <source>
        <dbReference type="Proteomes" id="UP000050535"/>
    </source>
</evidence>
<feature type="compositionally biased region" description="Basic residues" evidence="2">
    <location>
        <begin position="387"/>
        <end position="398"/>
    </location>
</feature>
<dbReference type="CDD" id="cd01571">
    <property type="entry name" value="NAPRTase_B"/>
    <property type="match status" value="1"/>
</dbReference>
<protein>
    <submittedName>
        <fullName evidence="5">Putative nicotinate phosphoribosyltransferase</fullName>
        <ecNumber evidence="5">6.3.4.21</ecNumber>
    </submittedName>
</protein>
<dbReference type="GO" id="GO:0004514">
    <property type="term" value="F:nicotinate-nucleotide diphosphorylase (carboxylating) activity"/>
    <property type="evidence" value="ECO:0007669"/>
    <property type="project" value="InterPro"/>
</dbReference>
<gene>
    <name evidence="5" type="ORF">SY89_00019</name>
</gene>